<organism evidence="4 5">
    <name type="scientific">Peptoniphilus asaccharolyticus DSM 20463</name>
    <dbReference type="NCBI Taxonomy" id="573058"/>
    <lineage>
        <taxon>Bacteria</taxon>
        <taxon>Bacillati</taxon>
        <taxon>Bacillota</taxon>
        <taxon>Tissierellia</taxon>
        <taxon>Tissierellales</taxon>
        <taxon>Peptoniphilaceae</taxon>
        <taxon>Peptoniphilus</taxon>
    </lineage>
</organism>
<dbReference type="InterPro" id="IPR002052">
    <property type="entry name" value="DNA_methylase_N6_adenine_CS"/>
</dbReference>
<dbReference type="GO" id="GO:0031167">
    <property type="term" value="P:rRNA methylation"/>
    <property type="evidence" value="ECO:0007669"/>
    <property type="project" value="InterPro"/>
</dbReference>
<feature type="region of interest" description="Disordered" evidence="3">
    <location>
        <begin position="1"/>
        <end position="25"/>
    </location>
</feature>
<dbReference type="PANTHER" id="PTHR43542">
    <property type="entry name" value="METHYLTRANSFERASE"/>
    <property type="match status" value="1"/>
</dbReference>
<evidence type="ECO:0000256" key="2">
    <source>
        <dbReference type="ARBA" id="ARBA00022679"/>
    </source>
</evidence>
<dbReference type="STRING" id="573058.SAMN00017477_0422"/>
<dbReference type="EMBL" id="FWWR01000009">
    <property type="protein sequence ID" value="SMB82207.1"/>
    <property type="molecule type" value="Genomic_DNA"/>
</dbReference>
<keyword evidence="1 4" id="KW-0489">Methyltransferase</keyword>
<dbReference type="AlphaFoldDB" id="A0A1W1UMA0"/>
<dbReference type="SUPFAM" id="SSF53335">
    <property type="entry name" value="S-adenosyl-L-methionine-dependent methyltransferases"/>
    <property type="match status" value="1"/>
</dbReference>
<dbReference type="GO" id="GO:0008168">
    <property type="term" value="F:methyltransferase activity"/>
    <property type="evidence" value="ECO:0007669"/>
    <property type="project" value="UniProtKB-KW"/>
</dbReference>
<dbReference type="PROSITE" id="PS00092">
    <property type="entry name" value="N6_MTASE"/>
    <property type="match status" value="1"/>
</dbReference>
<keyword evidence="5" id="KW-1185">Reference proteome</keyword>
<keyword evidence="2 4" id="KW-0808">Transferase</keyword>
<dbReference type="InterPro" id="IPR004398">
    <property type="entry name" value="RNA_MeTrfase_RsmD"/>
</dbReference>
<dbReference type="CDD" id="cd02440">
    <property type="entry name" value="AdoMet_MTases"/>
    <property type="match status" value="1"/>
</dbReference>
<sequence length="178" mass="20708">MRVISGNKRGLKLQTPTGDGTRPTEDRVKENIFNILGQMFYDSKVIDLFSGTGQIGIEFLSRGAEKVIFVEREKNVLKVLKENLAKSSYKAKILEKDVLVALDSIDGRFDYIYMDPPYDDEVLYYKVAEKIYNLNLLEEDGVLVVEERTESQHDFSEYFEPIKNKKYGSTTIQFWRRR</sequence>
<gene>
    <name evidence="4" type="ORF">SAMN00017477_0422</name>
</gene>
<dbReference type="Proteomes" id="UP000192368">
    <property type="component" value="Unassembled WGS sequence"/>
</dbReference>
<name>A0A1W1UMA0_PEPAS</name>
<evidence type="ECO:0000313" key="5">
    <source>
        <dbReference type="Proteomes" id="UP000192368"/>
    </source>
</evidence>
<dbReference type="RefSeq" id="WP_234989723.1">
    <property type="nucleotide sequence ID" value="NZ_FWWR01000009.1"/>
</dbReference>
<dbReference type="PIRSF" id="PIRSF004553">
    <property type="entry name" value="CHP00095"/>
    <property type="match status" value="1"/>
</dbReference>
<evidence type="ECO:0000313" key="4">
    <source>
        <dbReference type="EMBL" id="SMB82207.1"/>
    </source>
</evidence>
<reference evidence="5" key="1">
    <citation type="submission" date="2017-04" db="EMBL/GenBank/DDBJ databases">
        <authorList>
            <person name="Varghese N."/>
            <person name="Submissions S."/>
        </authorList>
    </citation>
    <scope>NUCLEOTIDE SEQUENCE [LARGE SCALE GENOMIC DNA]</scope>
    <source>
        <strain evidence="5">DSM 20463</strain>
    </source>
</reference>
<dbReference type="GO" id="GO:0003676">
    <property type="term" value="F:nucleic acid binding"/>
    <property type="evidence" value="ECO:0007669"/>
    <property type="project" value="InterPro"/>
</dbReference>
<dbReference type="NCBIfam" id="TIGR00095">
    <property type="entry name" value="16S rRNA (guanine(966)-N(2))-methyltransferase RsmD"/>
    <property type="match status" value="1"/>
</dbReference>
<protein>
    <submittedName>
        <fullName evidence="4">16S rRNA (Guanine(966)-N(2))-methyltransferase RsmD</fullName>
    </submittedName>
</protein>
<accession>A0A1W1UMA0</accession>
<evidence type="ECO:0000256" key="3">
    <source>
        <dbReference type="SAM" id="MobiDB-lite"/>
    </source>
</evidence>
<dbReference type="Gene3D" id="3.40.50.150">
    <property type="entry name" value="Vaccinia Virus protein VP39"/>
    <property type="match status" value="1"/>
</dbReference>
<dbReference type="PANTHER" id="PTHR43542:SF1">
    <property type="entry name" value="METHYLTRANSFERASE"/>
    <property type="match status" value="1"/>
</dbReference>
<dbReference type="InterPro" id="IPR029063">
    <property type="entry name" value="SAM-dependent_MTases_sf"/>
</dbReference>
<dbReference type="Pfam" id="PF03602">
    <property type="entry name" value="Cons_hypoth95"/>
    <property type="match status" value="1"/>
</dbReference>
<proteinExistence type="predicted"/>
<evidence type="ECO:0000256" key="1">
    <source>
        <dbReference type="ARBA" id="ARBA00022603"/>
    </source>
</evidence>